<evidence type="ECO:0000313" key="4">
    <source>
        <dbReference type="EMBL" id="ODP27859.1"/>
    </source>
</evidence>
<feature type="transmembrane region" description="Helical" evidence="2">
    <location>
        <begin position="6"/>
        <end position="26"/>
    </location>
</feature>
<keyword evidence="2" id="KW-1133">Transmembrane helix</keyword>
<dbReference type="Gene3D" id="2.40.30.170">
    <property type="match status" value="1"/>
</dbReference>
<comment type="caution">
    <text evidence="4">The sequence shown here is derived from an EMBL/GenBank/DDBJ whole genome shotgun (WGS) entry which is preliminary data.</text>
</comment>
<protein>
    <submittedName>
        <fullName evidence="4">Multidrug resistance protein MdtN</fullName>
    </submittedName>
</protein>
<dbReference type="STRING" id="1886670.PTI45_02678"/>
<dbReference type="PANTHER" id="PTHR30438:SF2">
    <property type="entry name" value="MEMBRANE PROTEIN"/>
    <property type="match status" value="1"/>
</dbReference>
<evidence type="ECO:0000313" key="5">
    <source>
        <dbReference type="Proteomes" id="UP000094578"/>
    </source>
</evidence>
<keyword evidence="1" id="KW-0175">Coiled coil</keyword>
<keyword evidence="2" id="KW-0472">Membrane</keyword>
<dbReference type="InterPro" id="IPR059052">
    <property type="entry name" value="HH_YbhG-like"/>
</dbReference>
<dbReference type="PRINTS" id="PR01490">
    <property type="entry name" value="RTXTOXIND"/>
</dbReference>
<dbReference type="PANTHER" id="PTHR30438">
    <property type="entry name" value="36 KDA ANTIGEN-RELATED"/>
    <property type="match status" value="1"/>
</dbReference>
<feature type="coiled-coil region" evidence="1">
    <location>
        <begin position="83"/>
        <end position="110"/>
    </location>
</feature>
<evidence type="ECO:0000256" key="1">
    <source>
        <dbReference type="SAM" id="Coils"/>
    </source>
</evidence>
<proteinExistence type="predicted"/>
<dbReference type="RefSeq" id="WP_069328091.1">
    <property type="nucleotide sequence ID" value="NZ_MDER01000045.1"/>
</dbReference>
<dbReference type="Gene3D" id="2.40.50.100">
    <property type="match status" value="2"/>
</dbReference>
<organism evidence="4 5">
    <name type="scientific">Paenibacillus nuruki</name>
    <dbReference type="NCBI Taxonomy" id="1886670"/>
    <lineage>
        <taxon>Bacteria</taxon>
        <taxon>Bacillati</taxon>
        <taxon>Bacillota</taxon>
        <taxon>Bacilli</taxon>
        <taxon>Bacillales</taxon>
        <taxon>Paenibacillaceae</taxon>
        <taxon>Paenibacillus</taxon>
    </lineage>
</organism>
<dbReference type="Pfam" id="PF25881">
    <property type="entry name" value="HH_YBHG"/>
    <property type="match status" value="1"/>
</dbReference>
<dbReference type="EMBL" id="MDER01000045">
    <property type="protein sequence ID" value="ODP27859.1"/>
    <property type="molecule type" value="Genomic_DNA"/>
</dbReference>
<evidence type="ECO:0000256" key="2">
    <source>
        <dbReference type="SAM" id="Phobius"/>
    </source>
</evidence>
<feature type="domain" description="YbhG-like alpha-helical hairpin" evidence="3">
    <location>
        <begin position="166"/>
        <end position="275"/>
    </location>
</feature>
<keyword evidence="2" id="KW-0812">Transmembrane</keyword>
<gene>
    <name evidence="4" type="ORF">PTI45_02678</name>
</gene>
<reference evidence="4 5" key="1">
    <citation type="submission" date="2016-08" db="EMBL/GenBank/DDBJ databases">
        <title>Genome sequencing of Paenibacillus sp. TI45-13ar, isolated from Korean traditional nuruk.</title>
        <authorList>
            <person name="Kim S.-J."/>
        </authorList>
    </citation>
    <scope>NUCLEOTIDE SEQUENCE [LARGE SCALE GENOMIC DNA]</scope>
    <source>
        <strain evidence="4 5">TI45-13ar</strain>
    </source>
</reference>
<evidence type="ECO:0000259" key="3">
    <source>
        <dbReference type="Pfam" id="PF25881"/>
    </source>
</evidence>
<dbReference type="SUPFAM" id="SSF111369">
    <property type="entry name" value="HlyD-like secretion proteins"/>
    <property type="match status" value="1"/>
</dbReference>
<keyword evidence="5" id="KW-1185">Reference proteome</keyword>
<feature type="coiled-coil region" evidence="1">
    <location>
        <begin position="313"/>
        <end position="354"/>
    </location>
</feature>
<name>A0A1E3L234_9BACL</name>
<sequence length="482" mass="50604">MKVKKYAIYSVIVVAIVLCFYAVFTWGRQGHLLNAKASSSTPTAYVESDVINASFKVAGRVDQMVVQEGQQVKKGQMIARLESKELQNKVAQAKAAVETANANVAQAEAGVAQAQAGVTQAQAGKVQASASVTEAQAAVNAAQVKKSQGEMTVDVTANTASSKIEEAQAAAKAAKAKWEALKSGARPEEIQQAKVNMQITKEALATVNKSLKRVQLLHTNGLATEAALDQATIEQKQAQAKYDAAVQQLQLVQKGSRQQEIDAAEALYQQALASVKEAQAGQGQVALQQEGVKAASAGIDQAQGAVAQAQGAVAQADGAIEQATATLKQAKSKVKAARSQVSQAKAALQEAQTYFSYTVLRASVDGLIQSKSLNIGEMASAGFPVYALETTSQRWAKFYVTETELNGLKVGDPVQVTLLSGNTTVKGKVSVIDAAADFAIQKPSQTSGDTDIRSFGVKVELLDLPNTIPTGSTVIFHGKGVQ</sequence>
<accession>A0A1E3L234</accession>
<dbReference type="AlphaFoldDB" id="A0A1E3L234"/>
<dbReference type="GO" id="GO:0005886">
    <property type="term" value="C:plasma membrane"/>
    <property type="evidence" value="ECO:0007669"/>
    <property type="project" value="TreeGrafter"/>
</dbReference>
<dbReference type="Proteomes" id="UP000094578">
    <property type="component" value="Unassembled WGS sequence"/>
</dbReference>
<dbReference type="PATRIC" id="fig|1886670.3.peg.2723"/>